<organism evidence="2 3">
    <name type="scientific">Thalassiosira oceanica</name>
    <name type="common">Marine diatom</name>
    <dbReference type="NCBI Taxonomy" id="159749"/>
    <lineage>
        <taxon>Eukaryota</taxon>
        <taxon>Sar</taxon>
        <taxon>Stramenopiles</taxon>
        <taxon>Ochrophyta</taxon>
        <taxon>Bacillariophyta</taxon>
        <taxon>Coscinodiscophyceae</taxon>
        <taxon>Thalassiosirophycidae</taxon>
        <taxon>Thalassiosirales</taxon>
        <taxon>Thalassiosiraceae</taxon>
        <taxon>Thalassiosira</taxon>
    </lineage>
</organism>
<dbReference type="Proteomes" id="UP000266841">
    <property type="component" value="Unassembled WGS sequence"/>
</dbReference>
<evidence type="ECO:0000256" key="1">
    <source>
        <dbReference type="SAM" id="MobiDB-lite"/>
    </source>
</evidence>
<protein>
    <submittedName>
        <fullName evidence="2">Uncharacterized protein</fullName>
    </submittedName>
</protein>
<dbReference type="AlphaFoldDB" id="K0T2D5"/>
<feature type="region of interest" description="Disordered" evidence="1">
    <location>
        <begin position="70"/>
        <end position="89"/>
    </location>
</feature>
<name>K0T2D5_THAOC</name>
<proteinExistence type="predicted"/>
<keyword evidence="3" id="KW-1185">Reference proteome</keyword>
<comment type="caution">
    <text evidence="2">The sequence shown here is derived from an EMBL/GenBank/DDBJ whole genome shotgun (WGS) entry which is preliminary data.</text>
</comment>
<evidence type="ECO:0000313" key="2">
    <source>
        <dbReference type="EMBL" id="EJK64597.1"/>
    </source>
</evidence>
<evidence type="ECO:0000313" key="3">
    <source>
        <dbReference type="Proteomes" id="UP000266841"/>
    </source>
</evidence>
<accession>K0T2D5</accession>
<reference evidence="2 3" key="1">
    <citation type="journal article" date="2012" name="Genome Biol.">
        <title>Genome and low-iron response of an oceanic diatom adapted to chronic iron limitation.</title>
        <authorList>
            <person name="Lommer M."/>
            <person name="Specht M."/>
            <person name="Roy A.S."/>
            <person name="Kraemer L."/>
            <person name="Andreson R."/>
            <person name="Gutowska M.A."/>
            <person name="Wolf J."/>
            <person name="Bergner S.V."/>
            <person name="Schilhabel M.B."/>
            <person name="Klostermeier U.C."/>
            <person name="Beiko R.G."/>
            <person name="Rosenstiel P."/>
            <person name="Hippler M."/>
            <person name="Laroche J."/>
        </authorList>
    </citation>
    <scope>NUCLEOTIDE SEQUENCE [LARGE SCALE GENOMIC DNA]</scope>
    <source>
        <strain evidence="2 3">CCMP1005</strain>
    </source>
</reference>
<gene>
    <name evidence="2" type="ORF">THAOC_14657</name>
</gene>
<sequence length="202" mass="22457">MPRDPVTMGDRSTLPGLTIVEQRCFIDLIVCLLGWDGKSRLLKTLHLLHAKKGLSDGGTKRELRRKLAWRKRASDKAARQPKISDGSSCDHCPGAYGGSEVRPFSSRGLYLMIPMEEGIWALSPTRRALRQAPRREAEALADGRAAEVGIAPPQHRVRLCLEVCHLDGRKGQQVWKGSAEAGAHYPFRTNMPRSRACHRSLS</sequence>
<dbReference type="EMBL" id="AGNL01017085">
    <property type="protein sequence ID" value="EJK64597.1"/>
    <property type="molecule type" value="Genomic_DNA"/>
</dbReference>